<dbReference type="SUPFAM" id="SSF52540">
    <property type="entry name" value="P-loop containing nucleoside triphosphate hydrolases"/>
    <property type="match status" value="1"/>
</dbReference>
<comment type="similarity">
    <text evidence="7">Belongs to the AAA ATPase family.</text>
</comment>
<dbReference type="InterPro" id="IPR051701">
    <property type="entry name" value="Mito_OM_Translocase_MSP1"/>
</dbReference>
<keyword evidence="5" id="KW-0175">Coiled coil</keyword>
<feature type="domain" description="AAA+ ATPase" evidence="9">
    <location>
        <begin position="125"/>
        <end position="263"/>
    </location>
</feature>
<dbReference type="Pfam" id="PF00004">
    <property type="entry name" value="AAA"/>
    <property type="match status" value="1"/>
</dbReference>
<dbReference type="AlphaFoldDB" id="A0A0E9NBY7"/>
<protein>
    <recommendedName>
        <fullName evidence="9">AAA+ ATPase domain-containing protein</fullName>
    </recommendedName>
</protein>
<evidence type="ECO:0000256" key="6">
    <source>
        <dbReference type="ARBA" id="ARBA00023128"/>
    </source>
</evidence>
<dbReference type="OrthoDB" id="10254455at2759"/>
<gene>
    <name evidence="10" type="ORF">G7K_1441-t1</name>
</gene>
<evidence type="ECO:0000256" key="1">
    <source>
        <dbReference type="ARBA" id="ARBA00004572"/>
    </source>
</evidence>
<dbReference type="GO" id="GO:0005524">
    <property type="term" value="F:ATP binding"/>
    <property type="evidence" value="ECO:0007669"/>
    <property type="project" value="UniProtKB-KW"/>
</dbReference>
<dbReference type="PANTHER" id="PTHR45644">
    <property type="entry name" value="AAA ATPASE, PUTATIVE (AFU_ORTHOLOGUE AFUA_2G12920)-RELATED-RELATED"/>
    <property type="match status" value="1"/>
</dbReference>
<dbReference type="InterPro" id="IPR041569">
    <property type="entry name" value="AAA_lid_3"/>
</dbReference>
<organism evidence="10 11">
    <name type="scientific">Saitoella complicata (strain BCRC 22490 / CBS 7301 / JCM 7358 / NBRC 10748 / NRRL Y-17804)</name>
    <dbReference type="NCBI Taxonomy" id="698492"/>
    <lineage>
        <taxon>Eukaryota</taxon>
        <taxon>Fungi</taxon>
        <taxon>Dikarya</taxon>
        <taxon>Ascomycota</taxon>
        <taxon>Taphrinomycotina</taxon>
        <taxon>Taphrinomycotina incertae sedis</taxon>
        <taxon>Saitoella</taxon>
    </lineage>
</organism>
<dbReference type="STRING" id="698492.A0A0E9NBY7"/>
<keyword evidence="4 7" id="KW-0067">ATP-binding</keyword>
<dbReference type="GO" id="GO:0140570">
    <property type="term" value="P:extraction of mislocalized protein from mitochondrial outer membrane"/>
    <property type="evidence" value="ECO:0007669"/>
    <property type="project" value="TreeGrafter"/>
</dbReference>
<reference evidence="10 11" key="3">
    <citation type="journal article" date="2015" name="Genome Announc.">
        <title>Draft Genome Sequence of the Archiascomycetous Yeast Saitoella complicata.</title>
        <authorList>
            <person name="Yamauchi K."/>
            <person name="Kondo S."/>
            <person name="Hamamoto M."/>
            <person name="Takahashi Y."/>
            <person name="Ogura Y."/>
            <person name="Hayashi T."/>
            <person name="Nishida H."/>
        </authorList>
    </citation>
    <scope>NUCLEOTIDE SEQUENCE [LARGE SCALE GENOMIC DNA]</scope>
    <source>
        <strain evidence="10 11">NRRL Y-17804</strain>
    </source>
</reference>
<evidence type="ECO:0000256" key="2">
    <source>
        <dbReference type="ARBA" id="ARBA00022741"/>
    </source>
</evidence>
<dbReference type="SMART" id="SM00382">
    <property type="entry name" value="AAA"/>
    <property type="match status" value="1"/>
</dbReference>
<accession>A0A0E9NBY7</accession>
<dbReference type="PROSITE" id="PS00674">
    <property type="entry name" value="AAA"/>
    <property type="match status" value="1"/>
</dbReference>
<evidence type="ECO:0000256" key="4">
    <source>
        <dbReference type="ARBA" id="ARBA00022840"/>
    </source>
</evidence>
<keyword evidence="6" id="KW-0496">Mitochondrion</keyword>
<name>A0A0E9NBY7_SAICN</name>
<keyword evidence="8" id="KW-0472">Membrane</keyword>
<dbReference type="RefSeq" id="XP_019022598.1">
    <property type="nucleotide sequence ID" value="XM_019169707.1"/>
</dbReference>
<proteinExistence type="inferred from homology"/>
<dbReference type="OMA" id="CRNAAMR"/>
<keyword evidence="2 7" id="KW-0547">Nucleotide-binding</keyword>
<evidence type="ECO:0000259" key="9">
    <source>
        <dbReference type="SMART" id="SM00382"/>
    </source>
</evidence>
<dbReference type="Gene3D" id="1.10.8.60">
    <property type="match status" value="1"/>
</dbReference>
<dbReference type="GO" id="GO:0005741">
    <property type="term" value="C:mitochondrial outer membrane"/>
    <property type="evidence" value="ECO:0007669"/>
    <property type="project" value="UniProtKB-SubCell"/>
</dbReference>
<dbReference type="EMBL" id="BACD03000008">
    <property type="protein sequence ID" value="GAO47231.1"/>
    <property type="molecule type" value="Genomic_DNA"/>
</dbReference>
<dbReference type="InterPro" id="IPR003959">
    <property type="entry name" value="ATPase_AAA_core"/>
</dbReference>
<sequence>MPSVAEHLKAKIPSIAGTILGAVAFYFVFQRLLPFIDPQVAARQQSKKKAAKIKEKLGWRKDMELDEWEEVIATEVIAPEDINVTFDDIGGLDDIVASLRESVIYPLTFPELFQTTSASSPLSAAPKGVLLYGPPGCGKTMLGRALAKESGATFINVHISTLTNKWFGESNKLVKALFGLANKVQPAIIFIDEIDAFLKMRGGEGEHEAMGMIKAEFMTLWDGLLSSTTDSRIIVLGATNRPNDIDAAILRRMPKRFAVRLPDAAQREKILRLLLEDTKLDPAFSFSTITSRTAGLSGSDVKELCRNAVLAPIRDFVRQNSGTGVGARGMDIEHLRKSMAGGKVELRGLRTEDVLGGLGEMSVVGDSGYGLSEMSELVEEMD</sequence>
<evidence type="ECO:0000313" key="11">
    <source>
        <dbReference type="Proteomes" id="UP000033140"/>
    </source>
</evidence>
<comment type="subcellular location">
    <subcellularLocation>
        <location evidence="1">Mitochondrion outer membrane</location>
        <topology evidence="1">Single-pass membrane protein</topology>
    </subcellularLocation>
</comment>
<reference evidence="10 11" key="2">
    <citation type="journal article" date="2014" name="J. Gen. Appl. Microbiol.">
        <title>The early diverging ascomycetous budding yeast Saitoella complicata has three histone deacetylases belonging to the Clr6, Hos2, and Rpd3 lineages.</title>
        <authorList>
            <person name="Nishida H."/>
            <person name="Matsumoto T."/>
            <person name="Kondo S."/>
            <person name="Hamamoto M."/>
            <person name="Yoshikawa H."/>
        </authorList>
    </citation>
    <scope>NUCLEOTIDE SEQUENCE [LARGE SCALE GENOMIC DNA]</scope>
    <source>
        <strain evidence="10 11">NRRL Y-17804</strain>
    </source>
</reference>
<evidence type="ECO:0000256" key="3">
    <source>
        <dbReference type="ARBA" id="ARBA00022787"/>
    </source>
</evidence>
<dbReference type="Pfam" id="PF17862">
    <property type="entry name" value="AAA_lid_3"/>
    <property type="match status" value="1"/>
</dbReference>
<dbReference type="InterPro" id="IPR003593">
    <property type="entry name" value="AAA+_ATPase"/>
</dbReference>
<keyword evidence="3" id="KW-1000">Mitochondrion outer membrane</keyword>
<keyword evidence="11" id="KW-1185">Reference proteome</keyword>
<dbReference type="GO" id="GO:0016887">
    <property type="term" value="F:ATP hydrolysis activity"/>
    <property type="evidence" value="ECO:0007669"/>
    <property type="project" value="InterPro"/>
</dbReference>
<dbReference type="FunFam" id="3.40.50.300:FF:001025">
    <property type="entry name" value="ATPase family, AAA domain-containing 2B"/>
    <property type="match status" value="1"/>
</dbReference>
<comment type="caution">
    <text evidence="10">The sequence shown here is derived from an EMBL/GenBank/DDBJ whole genome shotgun (WGS) entry which is preliminary data.</text>
</comment>
<evidence type="ECO:0000256" key="5">
    <source>
        <dbReference type="ARBA" id="ARBA00023054"/>
    </source>
</evidence>
<dbReference type="InterPro" id="IPR027417">
    <property type="entry name" value="P-loop_NTPase"/>
</dbReference>
<keyword evidence="8" id="KW-1133">Transmembrane helix</keyword>
<dbReference type="InterPro" id="IPR003960">
    <property type="entry name" value="ATPase_AAA_CS"/>
</dbReference>
<dbReference type="Proteomes" id="UP000033140">
    <property type="component" value="Unassembled WGS sequence"/>
</dbReference>
<feature type="transmembrane region" description="Helical" evidence="8">
    <location>
        <begin position="12"/>
        <end position="29"/>
    </location>
</feature>
<dbReference type="PANTHER" id="PTHR45644:SF3">
    <property type="entry name" value="FI08533P-RELATED"/>
    <property type="match status" value="1"/>
</dbReference>
<keyword evidence="8" id="KW-0812">Transmembrane</keyword>
<evidence type="ECO:0000313" key="10">
    <source>
        <dbReference type="EMBL" id="GAO47231.1"/>
    </source>
</evidence>
<evidence type="ECO:0000256" key="7">
    <source>
        <dbReference type="RuleBase" id="RU003651"/>
    </source>
</evidence>
<evidence type="ECO:0000256" key="8">
    <source>
        <dbReference type="SAM" id="Phobius"/>
    </source>
</evidence>
<reference evidence="10 11" key="1">
    <citation type="journal article" date="2011" name="J. Gen. Appl. Microbiol.">
        <title>Draft genome sequencing of the enigmatic yeast Saitoella complicata.</title>
        <authorList>
            <person name="Nishida H."/>
            <person name="Hamamoto M."/>
            <person name="Sugiyama J."/>
        </authorList>
    </citation>
    <scope>NUCLEOTIDE SEQUENCE [LARGE SCALE GENOMIC DNA]</scope>
    <source>
        <strain evidence="10 11">NRRL Y-17804</strain>
    </source>
</reference>
<dbReference type="Gene3D" id="3.40.50.300">
    <property type="entry name" value="P-loop containing nucleotide triphosphate hydrolases"/>
    <property type="match status" value="1"/>
</dbReference>